<feature type="active site" description="Charge relay system" evidence="6">
    <location>
        <position position="329"/>
    </location>
</feature>
<dbReference type="SUPFAM" id="SSF53474">
    <property type="entry name" value="alpha/beta-Hydrolases"/>
    <property type="match status" value="1"/>
</dbReference>
<feature type="active site" description="Nucleophile" evidence="6">
    <location>
        <position position="245"/>
    </location>
</feature>
<keyword evidence="3 5" id="KW-0442">Lipid degradation</keyword>
<dbReference type="PIRSF" id="PIRSF018169">
    <property type="entry name" value="PAF_acetylhydrolase"/>
    <property type="match status" value="1"/>
</dbReference>
<comment type="caution">
    <text evidence="7">The sequence shown here is derived from an EMBL/GenBank/DDBJ whole genome shotgun (WGS) entry which is preliminary data.</text>
</comment>
<organism evidence="7 8">
    <name type="scientific">Artemia franciscana</name>
    <name type="common">Brine shrimp</name>
    <name type="synonym">Artemia sanfranciscana</name>
    <dbReference type="NCBI Taxonomy" id="6661"/>
    <lineage>
        <taxon>Eukaryota</taxon>
        <taxon>Metazoa</taxon>
        <taxon>Ecdysozoa</taxon>
        <taxon>Arthropoda</taxon>
        <taxon>Crustacea</taxon>
        <taxon>Branchiopoda</taxon>
        <taxon>Anostraca</taxon>
        <taxon>Artemiidae</taxon>
        <taxon>Artemia</taxon>
    </lineage>
</organism>
<evidence type="ECO:0000256" key="4">
    <source>
        <dbReference type="ARBA" id="ARBA00023098"/>
    </source>
</evidence>
<dbReference type="GO" id="GO:0016042">
    <property type="term" value="P:lipid catabolic process"/>
    <property type="evidence" value="ECO:0007669"/>
    <property type="project" value="UniProtKB-KW"/>
</dbReference>
<keyword evidence="2 5" id="KW-0378">Hydrolase</keyword>
<evidence type="ECO:0000256" key="1">
    <source>
        <dbReference type="ARBA" id="ARBA00013201"/>
    </source>
</evidence>
<evidence type="ECO:0000313" key="7">
    <source>
        <dbReference type="EMBL" id="KAK2726306.1"/>
    </source>
</evidence>
<dbReference type="GO" id="GO:0003847">
    <property type="term" value="F:1-alkyl-2-acetylglycerophosphocholine esterase activity"/>
    <property type="evidence" value="ECO:0007669"/>
    <property type="project" value="UniProtKB-UniRule"/>
</dbReference>
<evidence type="ECO:0000256" key="3">
    <source>
        <dbReference type="ARBA" id="ARBA00022963"/>
    </source>
</evidence>
<reference evidence="7" key="1">
    <citation type="submission" date="2023-07" db="EMBL/GenBank/DDBJ databases">
        <title>Chromosome-level genome assembly of Artemia franciscana.</title>
        <authorList>
            <person name="Jo E."/>
        </authorList>
    </citation>
    <scope>NUCLEOTIDE SEQUENCE</scope>
    <source>
        <tissue evidence="7">Whole body</tissue>
    </source>
</reference>
<gene>
    <name evidence="7" type="ORF">QYM36_000675</name>
</gene>
<comment type="catalytic activity">
    <reaction evidence="5">
        <text>a 1-O-alkyl-2-acetyl-sn-glycero-3-phosphocholine + H2O = a 1-O-alkyl-sn-glycero-3-phosphocholine + acetate + H(+)</text>
        <dbReference type="Rhea" id="RHEA:17777"/>
        <dbReference type="ChEBI" id="CHEBI:15377"/>
        <dbReference type="ChEBI" id="CHEBI:15378"/>
        <dbReference type="ChEBI" id="CHEBI:30089"/>
        <dbReference type="ChEBI" id="CHEBI:30909"/>
        <dbReference type="ChEBI" id="CHEBI:36707"/>
        <dbReference type="EC" id="3.1.1.47"/>
    </reaction>
</comment>
<name>A0AA88IGF6_ARTSF</name>
<dbReference type="PANTHER" id="PTHR10272">
    <property type="entry name" value="PLATELET-ACTIVATING FACTOR ACETYLHYDROLASE"/>
    <property type="match status" value="1"/>
</dbReference>
<evidence type="ECO:0000256" key="5">
    <source>
        <dbReference type="PIRNR" id="PIRNR018169"/>
    </source>
</evidence>
<dbReference type="AlphaFoldDB" id="A0AA88IGF6"/>
<dbReference type="Pfam" id="PF03403">
    <property type="entry name" value="PAF-AH_p_II"/>
    <property type="match status" value="1"/>
</dbReference>
<dbReference type="InterPro" id="IPR029058">
    <property type="entry name" value="AB_hydrolase_fold"/>
</dbReference>
<keyword evidence="8" id="KW-1185">Reference proteome</keyword>
<dbReference type="EC" id="3.1.1.47" evidence="1 5"/>
<dbReference type="Proteomes" id="UP001187531">
    <property type="component" value="Unassembled WGS sequence"/>
</dbReference>
<keyword evidence="4 5" id="KW-0443">Lipid metabolism</keyword>
<dbReference type="Gene3D" id="3.40.50.1820">
    <property type="entry name" value="alpha/beta hydrolase"/>
    <property type="match status" value="1"/>
</dbReference>
<evidence type="ECO:0000256" key="2">
    <source>
        <dbReference type="ARBA" id="ARBA00022801"/>
    </source>
</evidence>
<evidence type="ECO:0000313" key="8">
    <source>
        <dbReference type="Proteomes" id="UP001187531"/>
    </source>
</evidence>
<dbReference type="PANTHER" id="PTHR10272:SF0">
    <property type="entry name" value="PLATELET-ACTIVATING FACTOR ACETYLHYDROLASE"/>
    <property type="match status" value="1"/>
</dbReference>
<dbReference type="InterPro" id="IPR016715">
    <property type="entry name" value="PAF_acetylhydro_eukaryote"/>
</dbReference>
<protein>
    <recommendedName>
        <fullName evidence="1 5">1-alkyl-2-acetylglycerophosphocholine esterase</fullName>
        <ecNumber evidence="1 5">3.1.1.47</ecNumber>
    </recommendedName>
</protein>
<proteinExistence type="predicted"/>
<feature type="active site" description="Charge relay system" evidence="6">
    <location>
        <position position="268"/>
    </location>
</feature>
<dbReference type="EMBL" id="JAVRJZ010000002">
    <property type="protein sequence ID" value="KAK2726306.1"/>
    <property type="molecule type" value="Genomic_DNA"/>
</dbReference>
<sequence>MHDVLVYKGKYHIPVPSGKYVVGTLDVMTPGSENEGIFARFYYPAEGLGHYAAYKEWPLWLPHPECYNGLATVTKALPLPVWLKAKIIGIMWNTVHIPTVPSAKPIKKPHPFIMFSHGLGANRTMYSSISMDLASHGFFVMNIEHREQSACASFKPSSDGEGLEWIRHQALTQGSEEDYPVRVAQVCFEKRLDIRIKELSRGLDLVEQLNAGTPVVNVLDKGGKFDLTNFKGIIDLSKPVLMGHSFGGATTLVGLSKEPRFKAGALLDPWLFGLRETISQLPEEIDKPLLTINMEDFVTKEKSLAQLKAFLSSRSEVERVMCTIRGTVHYNQTDVPFATSRRMKPLGGSVSETGEHVSRQLNIAVLRLFLHRQLGLKEPRDCHDIVREYETLVEKIQWFDDRIV</sequence>
<evidence type="ECO:0000256" key="6">
    <source>
        <dbReference type="PIRSR" id="PIRSR018169-1"/>
    </source>
</evidence>
<accession>A0AA88IGF6</accession>